<sequence length="283" mass="32231">MEGLIADTLDAIISRADKEVLVNTVRLIQRQKLSGSKGGWKEFLNSYDRQLGASLSNPSKRSPDVLLAFLKTFSEPRDLMIIGRILRHHTDHKAIDDNFNHFQDEESPQQRLVRLTREHPLYTSHYYFPTHQKEWKVLPIGHISSATTTTKMVAIDCEMVLCEDGTDEVVKICIIDQEMKVKLEKLVKPSKTIVDYRTEITGVSAEDLVGITRSLVEVQESIRKLLKKGTILVGHSLHNDLRALKIEYKRVIDTAYVFKCSDLPAKRTPSLNNLCSIRSCSSW</sequence>
<evidence type="ECO:0000259" key="6">
    <source>
        <dbReference type="SMART" id="SM00479"/>
    </source>
</evidence>
<organism evidence="7 8">
    <name type="scientific">Apostasia shenzhenica</name>
    <dbReference type="NCBI Taxonomy" id="1088818"/>
    <lineage>
        <taxon>Eukaryota</taxon>
        <taxon>Viridiplantae</taxon>
        <taxon>Streptophyta</taxon>
        <taxon>Embryophyta</taxon>
        <taxon>Tracheophyta</taxon>
        <taxon>Spermatophyta</taxon>
        <taxon>Magnoliopsida</taxon>
        <taxon>Liliopsida</taxon>
        <taxon>Asparagales</taxon>
        <taxon>Orchidaceae</taxon>
        <taxon>Apostasioideae</taxon>
        <taxon>Apostasia</taxon>
    </lineage>
</organism>
<keyword evidence="3" id="KW-0540">Nuclease</keyword>
<dbReference type="PANTHER" id="PTHR12801:SF115">
    <property type="entry name" value="FI18136P1-RELATED"/>
    <property type="match status" value="1"/>
</dbReference>
<dbReference type="STRING" id="1088818.A0A2H9ZSM4"/>
<gene>
    <name evidence="7" type="primary">SDN3</name>
    <name evidence="7" type="ORF">AXF42_Ash020029</name>
</gene>
<dbReference type="InterPro" id="IPR012337">
    <property type="entry name" value="RNaseH-like_sf"/>
</dbReference>
<dbReference type="EC" id="3.1.-.-" evidence="7"/>
<dbReference type="PANTHER" id="PTHR12801">
    <property type="entry name" value="RNA EXONUCLEASE REXO1 / RECO3 FAMILY MEMBER-RELATED"/>
    <property type="match status" value="1"/>
</dbReference>
<reference evidence="7 8" key="1">
    <citation type="journal article" date="2017" name="Nature">
        <title>The Apostasia genome and the evolution of orchids.</title>
        <authorList>
            <person name="Zhang G.Q."/>
            <person name="Liu K.W."/>
            <person name="Li Z."/>
            <person name="Lohaus R."/>
            <person name="Hsiao Y.Y."/>
            <person name="Niu S.C."/>
            <person name="Wang J.Y."/>
            <person name="Lin Y.C."/>
            <person name="Xu Q."/>
            <person name="Chen L.J."/>
            <person name="Yoshida K."/>
            <person name="Fujiwara S."/>
            <person name="Wang Z.W."/>
            <person name="Zhang Y.Q."/>
            <person name="Mitsuda N."/>
            <person name="Wang M."/>
            <person name="Liu G.H."/>
            <person name="Pecoraro L."/>
            <person name="Huang H.X."/>
            <person name="Xiao X.J."/>
            <person name="Lin M."/>
            <person name="Wu X.Y."/>
            <person name="Wu W.L."/>
            <person name="Chen Y.Y."/>
            <person name="Chang S.B."/>
            <person name="Sakamoto S."/>
            <person name="Ohme-Takagi M."/>
            <person name="Yagi M."/>
            <person name="Zeng S.J."/>
            <person name="Shen C.Y."/>
            <person name="Yeh C.M."/>
            <person name="Luo Y.B."/>
            <person name="Tsai W.C."/>
            <person name="Van de Peer Y."/>
            <person name="Liu Z.J."/>
        </authorList>
    </citation>
    <scope>NUCLEOTIDE SEQUENCE [LARGE SCALE GENOMIC DNA]</scope>
    <source>
        <strain evidence="8">cv. Shenzhen</strain>
        <tissue evidence="7">Stem</tissue>
    </source>
</reference>
<evidence type="ECO:0000256" key="1">
    <source>
        <dbReference type="ARBA" id="ARBA00004123"/>
    </source>
</evidence>
<dbReference type="GO" id="GO:0003676">
    <property type="term" value="F:nucleic acid binding"/>
    <property type="evidence" value="ECO:0007669"/>
    <property type="project" value="InterPro"/>
</dbReference>
<accession>A0A2H9ZSM4</accession>
<evidence type="ECO:0000313" key="8">
    <source>
        <dbReference type="Proteomes" id="UP000236161"/>
    </source>
</evidence>
<comment type="subcellular location">
    <subcellularLocation>
        <location evidence="1">Nucleus</location>
    </subcellularLocation>
</comment>
<evidence type="ECO:0000313" key="7">
    <source>
        <dbReference type="EMBL" id="PKA46278.1"/>
    </source>
</evidence>
<dbReference type="SMART" id="SM00479">
    <property type="entry name" value="EXOIII"/>
    <property type="match status" value="1"/>
</dbReference>
<dbReference type="SUPFAM" id="SSF53098">
    <property type="entry name" value="Ribonuclease H-like"/>
    <property type="match status" value="1"/>
</dbReference>
<protein>
    <submittedName>
        <fullName evidence="7">Small RNA degrading nuclease 3</fullName>
        <ecNumber evidence="7">3.1.-.-</ecNumber>
    </submittedName>
</protein>
<comment type="similarity">
    <text evidence="2">Belongs to the REXO1/REXO3 family.</text>
</comment>
<dbReference type="EMBL" id="KZ454389">
    <property type="protein sequence ID" value="PKA46278.1"/>
    <property type="molecule type" value="Genomic_DNA"/>
</dbReference>
<dbReference type="GO" id="GO:0005634">
    <property type="term" value="C:nucleus"/>
    <property type="evidence" value="ECO:0007669"/>
    <property type="project" value="UniProtKB-SubCell"/>
</dbReference>
<keyword evidence="5" id="KW-0539">Nucleus</keyword>
<dbReference type="AlphaFoldDB" id="A0A2H9ZSM4"/>
<dbReference type="GO" id="GO:0004527">
    <property type="term" value="F:exonuclease activity"/>
    <property type="evidence" value="ECO:0007669"/>
    <property type="project" value="InterPro"/>
</dbReference>
<dbReference type="OrthoDB" id="16516at2759"/>
<dbReference type="InterPro" id="IPR036397">
    <property type="entry name" value="RNaseH_sf"/>
</dbReference>
<proteinExistence type="inferred from homology"/>
<dbReference type="Gene3D" id="3.30.420.10">
    <property type="entry name" value="Ribonuclease H-like superfamily/Ribonuclease H"/>
    <property type="match status" value="1"/>
</dbReference>
<evidence type="ECO:0000256" key="3">
    <source>
        <dbReference type="ARBA" id="ARBA00022722"/>
    </source>
</evidence>
<name>A0A2H9ZSM4_9ASPA</name>
<evidence type="ECO:0000256" key="2">
    <source>
        <dbReference type="ARBA" id="ARBA00006357"/>
    </source>
</evidence>
<evidence type="ECO:0000256" key="5">
    <source>
        <dbReference type="ARBA" id="ARBA00023242"/>
    </source>
</evidence>
<dbReference type="Pfam" id="PF00929">
    <property type="entry name" value="RNase_T"/>
    <property type="match status" value="1"/>
</dbReference>
<dbReference type="InterPro" id="IPR047021">
    <property type="entry name" value="REXO1/3/4-like"/>
</dbReference>
<dbReference type="InterPro" id="IPR013520">
    <property type="entry name" value="Ribonucl_H"/>
</dbReference>
<keyword evidence="8" id="KW-1185">Reference proteome</keyword>
<evidence type="ECO:0000256" key="4">
    <source>
        <dbReference type="ARBA" id="ARBA00022801"/>
    </source>
</evidence>
<feature type="domain" description="Exonuclease" evidence="6">
    <location>
        <begin position="151"/>
        <end position="283"/>
    </location>
</feature>
<dbReference type="Proteomes" id="UP000236161">
    <property type="component" value="Unassembled WGS sequence"/>
</dbReference>
<keyword evidence="4 7" id="KW-0378">Hydrolase</keyword>